<reference evidence="1 2" key="1">
    <citation type="submission" date="2013-12" db="EMBL/GenBank/DDBJ databases">
        <title>Draft genome of the parsitic nematode Ancylostoma duodenale.</title>
        <authorList>
            <person name="Mitreva M."/>
        </authorList>
    </citation>
    <scope>NUCLEOTIDE SEQUENCE [LARGE SCALE GENOMIC DNA]</scope>
    <source>
        <strain evidence="1 2">Zhejiang</strain>
    </source>
</reference>
<gene>
    <name evidence="1" type="ORF">ANCDUO_21729</name>
</gene>
<accession>A0A0C2FHY1</accession>
<sequence length="70" mass="8271">MFTPMYSGMLDTPFKFHNVDVKKAESILETFEQVLQDKQQEKLMGIMGRLLLFYDYSFYDFESAAEQSKL</sequence>
<evidence type="ECO:0000313" key="2">
    <source>
        <dbReference type="Proteomes" id="UP000054047"/>
    </source>
</evidence>
<proteinExistence type="predicted"/>
<dbReference type="AlphaFoldDB" id="A0A0C2FHY1"/>
<protein>
    <submittedName>
        <fullName evidence="1">Uncharacterized protein</fullName>
    </submittedName>
</protein>
<dbReference type="EMBL" id="KN761638">
    <property type="protein sequence ID" value="KIH48205.1"/>
    <property type="molecule type" value="Genomic_DNA"/>
</dbReference>
<evidence type="ECO:0000313" key="1">
    <source>
        <dbReference type="EMBL" id="KIH48205.1"/>
    </source>
</evidence>
<keyword evidence="2" id="KW-1185">Reference proteome</keyword>
<organism evidence="1 2">
    <name type="scientific">Ancylostoma duodenale</name>
    <dbReference type="NCBI Taxonomy" id="51022"/>
    <lineage>
        <taxon>Eukaryota</taxon>
        <taxon>Metazoa</taxon>
        <taxon>Ecdysozoa</taxon>
        <taxon>Nematoda</taxon>
        <taxon>Chromadorea</taxon>
        <taxon>Rhabditida</taxon>
        <taxon>Rhabditina</taxon>
        <taxon>Rhabditomorpha</taxon>
        <taxon>Strongyloidea</taxon>
        <taxon>Ancylostomatidae</taxon>
        <taxon>Ancylostomatinae</taxon>
        <taxon>Ancylostoma</taxon>
    </lineage>
</organism>
<name>A0A0C2FHY1_9BILA</name>
<dbReference type="Proteomes" id="UP000054047">
    <property type="component" value="Unassembled WGS sequence"/>
</dbReference>